<evidence type="ECO:0000313" key="1">
    <source>
        <dbReference type="EMBL" id="CAK9175273.1"/>
    </source>
</evidence>
<organism evidence="1 2">
    <name type="scientific">Ilex paraguariensis</name>
    <name type="common">yerba mate</name>
    <dbReference type="NCBI Taxonomy" id="185542"/>
    <lineage>
        <taxon>Eukaryota</taxon>
        <taxon>Viridiplantae</taxon>
        <taxon>Streptophyta</taxon>
        <taxon>Embryophyta</taxon>
        <taxon>Tracheophyta</taxon>
        <taxon>Spermatophyta</taxon>
        <taxon>Magnoliopsida</taxon>
        <taxon>eudicotyledons</taxon>
        <taxon>Gunneridae</taxon>
        <taxon>Pentapetalae</taxon>
        <taxon>asterids</taxon>
        <taxon>campanulids</taxon>
        <taxon>Aquifoliales</taxon>
        <taxon>Aquifoliaceae</taxon>
        <taxon>Ilex</taxon>
    </lineage>
</organism>
<keyword evidence="2" id="KW-1185">Reference proteome</keyword>
<comment type="caution">
    <text evidence="1">The sequence shown here is derived from an EMBL/GenBank/DDBJ whole genome shotgun (WGS) entry which is preliminary data.</text>
</comment>
<evidence type="ECO:0000313" key="2">
    <source>
        <dbReference type="Proteomes" id="UP001642360"/>
    </source>
</evidence>
<dbReference type="Proteomes" id="UP001642360">
    <property type="component" value="Unassembled WGS sequence"/>
</dbReference>
<sequence length="62" mass="7326">MLKSKLYSKKQASSIFSRHMLVRTLPTRKRNEGSTKFIKESSVELRCLTQIHIVLHYNMSSW</sequence>
<gene>
    <name evidence="1" type="ORF">ILEXP_LOCUS45072</name>
</gene>
<dbReference type="EMBL" id="CAUOFW020006580">
    <property type="protein sequence ID" value="CAK9175273.1"/>
    <property type="molecule type" value="Genomic_DNA"/>
</dbReference>
<reference evidence="1 2" key="1">
    <citation type="submission" date="2024-02" db="EMBL/GenBank/DDBJ databases">
        <authorList>
            <person name="Vignale AGUSTIN F."/>
            <person name="Sosa J E."/>
            <person name="Modenutti C."/>
        </authorList>
    </citation>
    <scope>NUCLEOTIDE SEQUENCE [LARGE SCALE GENOMIC DNA]</scope>
</reference>
<proteinExistence type="predicted"/>
<protein>
    <submittedName>
        <fullName evidence="1">Uncharacterized protein</fullName>
    </submittedName>
</protein>
<dbReference type="AlphaFoldDB" id="A0ABC8U2D5"/>
<name>A0ABC8U2D5_9AQUA</name>
<accession>A0ABC8U2D5</accession>